<protein>
    <submittedName>
        <fullName evidence="4">Tetratricopeptide repeat protein</fullName>
    </submittedName>
</protein>
<dbReference type="Proteomes" id="UP000270620">
    <property type="component" value="Unassembled WGS sequence"/>
</dbReference>
<gene>
    <name evidence="4" type="ORF">EJA19_01840</name>
</gene>
<keyword evidence="1" id="KW-0802">TPR repeat</keyword>
<reference evidence="4 5" key="1">
    <citation type="submission" date="2018-12" db="EMBL/GenBank/DDBJ databases">
        <title>Mangrovimonas spongiae sp. nov., a novel member of the genus Mangrovimonas isolated from marine sponge.</title>
        <authorList>
            <person name="Zhuang L."/>
            <person name="Luo L."/>
        </authorList>
    </citation>
    <scope>NUCLEOTIDE SEQUENCE [LARGE SCALE GENOMIC DNA]</scope>
    <source>
        <strain evidence="4 5">HN-E26</strain>
    </source>
</reference>
<dbReference type="EMBL" id="RWBG01000001">
    <property type="protein sequence ID" value="RSK41641.1"/>
    <property type="molecule type" value="Genomic_DNA"/>
</dbReference>
<keyword evidence="2" id="KW-1133">Transmembrane helix</keyword>
<feature type="repeat" description="TPR" evidence="1">
    <location>
        <begin position="54"/>
        <end position="87"/>
    </location>
</feature>
<dbReference type="InterPro" id="IPR019734">
    <property type="entry name" value="TPR_rpt"/>
</dbReference>
<evidence type="ECO:0000313" key="4">
    <source>
        <dbReference type="EMBL" id="RSK41641.1"/>
    </source>
</evidence>
<feature type="domain" description="SH3b" evidence="3">
    <location>
        <begin position="187"/>
        <end position="249"/>
    </location>
</feature>
<keyword evidence="5" id="KW-1185">Reference proteome</keyword>
<name>A0A3R9MGL2_9FLAO</name>
<dbReference type="SMART" id="SM00028">
    <property type="entry name" value="TPR"/>
    <property type="match status" value="2"/>
</dbReference>
<keyword evidence="2" id="KW-0472">Membrane</keyword>
<dbReference type="AlphaFoldDB" id="A0A3R9MGL2"/>
<dbReference type="Pfam" id="PF13432">
    <property type="entry name" value="TPR_16"/>
    <property type="match status" value="1"/>
</dbReference>
<organism evidence="4 5">
    <name type="scientific">Mangrovimonas spongiae</name>
    <dbReference type="NCBI Taxonomy" id="2494697"/>
    <lineage>
        <taxon>Bacteria</taxon>
        <taxon>Pseudomonadati</taxon>
        <taxon>Bacteroidota</taxon>
        <taxon>Flavobacteriia</taxon>
        <taxon>Flavobacteriales</taxon>
        <taxon>Flavobacteriaceae</taxon>
        <taxon>Mangrovimonas</taxon>
    </lineage>
</organism>
<dbReference type="OrthoDB" id="9776208at2"/>
<dbReference type="Pfam" id="PF08239">
    <property type="entry name" value="SH3_3"/>
    <property type="match status" value="1"/>
</dbReference>
<sequence>MKKFLFYILFFVVVTGFSQNQQWFNQANELYNQGKYDEAIKRYEKILESGQHSAELYYNLANAHYKLNHIAPSIYNYEKALQLAPNDKEIKNNMAFAKNMTIDAIDTVPEVGLSRFLKAVTNSFSFDGWAYFAVFAMLFFIVLYLVYYFNSSTARKRLSFVLSLAFLLLSVITLSFAFHKYSLDKNDKPAIVFSQEAQVKSEPNLRSIESFKLHEGTKVQILDTVNNWKQIKLSDGKTGWISSGDIKAL</sequence>
<dbReference type="SUPFAM" id="SSF48452">
    <property type="entry name" value="TPR-like"/>
    <property type="match status" value="1"/>
</dbReference>
<dbReference type="SMART" id="SM00287">
    <property type="entry name" value="SH3b"/>
    <property type="match status" value="1"/>
</dbReference>
<feature type="transmembrane region" description="Helical" evidence="2">
    <location>
        <begin position="129"/>
        <end position="148"/>
    </location>
</feature>
<dbReference type="PROSITE" id="PS50293">
    <property type="entry name" value="TPR_REGION"/>
    <property type="match status" value="1"/>
</dbReference>
<dbReference type="Gene3D" id="2.30.30.40">
    <property type="entry name" value="SH3 Domains"/>
    <property type="match status" value="1"/>
</dbReference>
<feature type="repeat" description="TPR" evidence="1">
    <location>
        <begin position="20"/>
        <end position="53"/>
    </location>
</feature>
<evidence type="ECO:0000256" key="2">
    <source>
        <dbReference type="SAM" id="Phobius"/>
    </source>
</evidence>
<dbReference type="InterPro" id="IPR003646">
    <property type="entry name" value="SH3-like_bac-type"/>
</dbReference>
<dbReference type="RefSeq" id="WP_125466634.1">
    <property type="nucleotide sequence ID" value="NZ_RWBG01000001.1"/>
</dbReference>
<accession>A0A3R9MGL2</accession>
<keyword evidence="2" id="KW-0812">Transmembrane</keyword>
<dbReference type="InterPro" id="IPR011990">
    <property type="entry name" value="TPR-like_helical_dom_sf"/>
</dbReference>
<evidence type="ECO:0000259" key="3">
    <source>
        <dbReference type="PROSITE" id="PS51781"/>
    </source>
</evidence>
<dbReference type="PROSITE" id="PS50005">
    <property type="entry name" value="TPR"/>
    <property type="match status" value="2"/>
</dbReference>
<evidence type="ECO:0000313" key="5">
    <source>
        <dbReference type="Proteomes" id="UP000270620"/>
    </source>
</evidence>
<evidence type="ECO:0000256" key="1">
    <source>
        <dbReference type="PROSITE-ProRule" id="PRU00339"/>
    </source>
</evidence>
<feature type="transmembrane region" description="Helical" evidence="2">
    <location>
        <begin position="160"/>
        <end position="178"/>
    </location>
</feature>
<proteinExistence type="predicted"/>
<dbReference type="PROSITE" id="PS51781">
    <property type="entry name" value="SH3B"/>
    <property type="match status" value="1"/>
</dbReference>
<comment type="caution">
    <text evidence="4">The sequence shown here is derived from an EMBL/GenBank/DDBJ whole genome shotgun (WGS) entry which is preliminary data.</text>
</comment>
<dbReference type="Gene3D" id="1.25.40.10">
    <property type="entry name" value="Tetratricopeptide repeat domain"/>
    <property type="match status" value="1"/>
</dbReference>